<evidence type="ECO:0000313" key="1">
    <source>
        <dbReference type="EMBL" id="GAA4314415.1"/>
    </source>
</evidence>
<reference evidence="2" key="1">
    <citation type="journal article" date="2019" name="Int. J. Syst. Evol. Microbiol.">
        <title>The Global Catalogue of Microorganisms (GCM) 10K type strain sequencing project: providing services to taxonomists for standard genome sequencing and annotation.</title>
        <authorList>
            <consortium name="The Broad Institute Genomics Platform"/>
            <consortium name="The Broad Institute Genome Sequencing Center for Infectious Disease"/>
            <person name="Wu L."/>
            <person name="Ma J."/>
        </authorList>
    </citation>
    <scope>NUCLEOTIDE SEQUENCE [LARGE SCALE GENOMIC DNA]</scope>
    <source>
        <strain evidence="2">JCM 17664</strain>
    </source>
</reference>
<sequence>MKPLFTLLILLISGREILAQNLVPDSGNVGIGTLTPAGNLDVYNAYYTHGYKFMDIRMSNPSVGFLNPIALALRQGKKLLMDEEFALGMNGIIVYDNAHSGKVTITRTDTISDLPNNSGYGLEIRHNGTGESPGYGGFVQTVFSAMNKTLIQIFRAKLPAGYEFIYNNNSMGTGGGNYWLSSSKGTGRWEWYIRVMQCGNGGSFSTTGHMHVTGSPAPTAAAPLIWYMASCTTFDATNLNGYSGDHILNQTAVAQTASLRIAGKGIFGDKVLIGKATQTNADYKLDVNGNVRANKVVVNTTGADFVFDSTYHLPSLKEVKHYIEMNGHLPDVRSAKTMRNEGVDLGQNQMKLLQKIEELTLYMIAQDKKISEQQKLIRQLSARLNAPKEVINR</sequence>
<dbReference type="RefSeq" id="WP_344979858.1">
    <property type="nucleotide sequence ID" value="NZ_BAABFN010000006.1"/>
</dbReference>
<organism evidence="1 2">
    <name type="scientific">Compostibacter hankyongensis</name>
    <dbReference type="NCBI Taxonomy" id="1007089"/>
    <lineage>
        <taxon>Bacteria</taxon>
        <taxon>Pseudomonadati</taxon>
        <taxon>Bacteroidota</taxon>
        <taxon>Chitinophagia</taxon>
        <taxon>Chitinophagales</taxon>
        <taxon>Chitinophagaceae</taxon>
        <taxon>Compostibacter</taxon>
    </lineage>
</organism>
<proteinExistence type="predicted"/>
<name>A0ABP8FZX2_9BACT</name>
<protein>
    <recommendedName>
        <fullName evidence="3">Shufflon system plasmid conjugative transfer pilus tip adhesin PilV</fullName>
    </recommendedName>
</protein>
<comment type="caution">
    <text evidence="1">The sequence shown here is derived from an EMBL/GenBank/DDBJ whole genome shotgun (WGS) entry which is preliminary data.</text>
</comment>
<evidence type="ECO:0000313" key="2">
    <source>
        <dbReference type="Proteomes" id="UP001501207"/>
    </source>
</evidence>
<dbReference type="EMBL" id="BAABFN010000006">
    <property type="protein sequence ID" value="GAA4314415.1"/>
    <property type="molecule type" value="Genomic_DNA"/>
</dbReference>
<dbReference type="Proteomes" id="UP001501207">
    <property type="component" value="Unassembled WGS sequence"/>
</dbReference>
<evidence type="ECO:0008006" key="3">
    <source>
        <dbReference type="Google" id="ProtNLM"/>
    </source>
</evidence>
<accession>A0ABP8FZX2</accession>
<gene>
    <name evidence="1" type="ORF">GCM10023143_25250</name>
</gene>
<keyword evidence="2" id="KW-1185">Reference proteome</keyword>